<dbReference type="KEGG" id="pbas:SMSP2_01779"/>
<accession>A0A1Q2MFC0</accession>
<dbReference type="Proteomes" id="UP000188181">
    <property type="component" value="Chromosome"/>
</dbReference>
<organism evidence="1 2">
    <name type="scientific">Limihaloglobus sulfuriphilus</name>
    <dbReference type="NCBI Taxonomy" id="1851148"/>
    <lineage>
        <taxon>Bacteria</taxon>
        <taxon>Pseudomonadati</taxon>
        <taxon>Planctomycetota</taxon>
        <taxon>Phycisphaerae</taxon>
        <taxon>Sedimentisphaerales</taxon>
        <taxon>Sedimentisphaeraceae</taxon>
        <taxon>Limihaloglobus</taxon>
    </lineage>
</organism>
<dbReference type="EMBL" id="CP019646">
    <property type="protein sequence ID" value="AQQ71405.1"/>
    <property type="molecule type" value="Genomic_DNA"/>
</dbReference>
<gene>
    <name evidence="1" type="ORF">SMSP2_01779</name>
</gene>
<proteinExistence type="predicted"/>
<evidence type="ECO:0000313" key="1">
    <source>
        <dbReference type="EMBL" id="AQQ71405.1"/>
    </source>
</evidence>
<sequence length="112" mass="13197">MDKITLEQLTQKQQNQLQTKIPVSYNINEYINDLSSFYDQIEDVIEEAEQYVINKDYQEAGDAYSTAANLLEIYQELGKGHLHRANYLIEGHNQKLEYYMPERLYDSLPSQE</sequence>
<keyword evidence="2" id="KW-1185">Reference proteome</keyword>
<name>A0A1Q2MFC0_9BACT</name>
<evidence type="ECO:0000313" key="2">
    <source>
        <dbReference type="Proteomes" id="UP000188181"/>
    </source>
</evidence>
<dbReference type="RefSeq" id="WP_146683584.1">
    <property type="nucleotide sequence ID" value="NZ_CP019646.1"/>
</dbReference>
<protein>
    <submittedName>
        <fullName evidence="1">Uncharacterized protein</fullName>
    </submittedName>
</protein>
<reference evidence="2" key="1">
    <citation type="submission" date="2017-02" db="EMBL/GenBank/DDBJ databases">
        <title>Comparative genomics and description of representatives of a novel lineage of planctomycetes thriving in anoxic sediments.</title>
        <authorList>
            <person name="Spring S."/>
            <person name="Bunk B."/>
            <person name="Sproer C."/>
        </authorList>
    </citation>
    <scope>NUCLEOTIDE SEQUENCE [LARGE SCALE GENOMIC DNA]</scope>
    <source>
        <strain evidence="2">SM-Chi-D1</strain>
    </source>
</reference>
<dbReference type="AlphaFoldDB" id="A0A1Q2MFC0"/>